<dbReference type="EMBL" id="JANRHJ010000001">
    <property type="protein sequence ID" value="MCR8872544.1"/>
    <property type="molecule type" value="Genomic_DNA"/>
</dbReference>
<dbReference type="RefSeq" id="WP_018709474.1">
    <property type="nucleotide sequence ID" value="NZ_CALULB010000005.1"/>
</dbReference>
<keyword evidence="3" id="KW-1185">Reference proteome</keyword>
<evidence type="ECO:0000313" key="2">
    <source>
        <dbReference type="EMBL" id="MCR8872544.1"/>
    </source>
</evidence>
<organism evidence="2 3">
    <name type="scientific">Phocaeicola barnesiae</name>
    <dbReference type="NCBI Taxonomy" id="376804"/>
    <lineage>
        <taxon>Bacteria</taxon>
        <taxon>Pseudomonadati</taxon>
        <taxon>Bacteroidota</taxon>
        <taxon>Bacteroidia</taxon>
        <taxon>Bacteroidales</taxon>
        <taxon>Bacteroidaceae</taxon>
        <taxon>Phocaeicola</taxon>
    </lineage>
</organism>
<comment type="caution">
    <text evidence="2">The sequence shown here is derived from an EMBL/GenBank/DDBJ whole genome shotgun (WGS) entry which is preliminary data.</text>
</comment>
<evidence type="ECO:0000313" key="3">
    <source>
        <dbReference type="Proteomes" id="UP001204579"/>
    </source>
</evidence>
<gene>
    <name evidence="2" type="ORF">NW209_00645</name>
</gene>
<proteinExistence type="predicted"/>
<feature type="signal peptide" evidence="1">
    <location>
        <begin position="1"/>
        <end position="21"/>
    </location>
</feature>
<feature type="chain" id="PRO_5043577147" evidence="1">
    <location>
        <begin position="22"/>
        <end position="181"/>
    </location>
</feature>
<name>A0AAW5N6H4_9BACT</name>
<dbReference type="AlphaFoldDB" id="A0AAW5N6H4"/>
<dbReference type="Proteomes" id="UP001204579">
    <property type="component" value="Unassembled WGS sequence"/>
</dbReference>
<accession>A0AAW5N6H4</accession>
<dbReference type="InterPro" id="IPR045607">
    <property type="entry name" value="DUF6452"/>
</dbReference>
<reference evidence="2 3" key="1">
    <citation type="submission" date="2022-08" db="EMBL/GenBank/DDBJ databases">
        <authorList>
            <person name="Zeman M."/>
            <person name="Kubasova T."/>
        </authorList>
    </citation>
    <scope>NUCLEOTIDE SEQUENCE [LARGE SCALE GENOMIC DNA]</scope>
    <source>
        <strain evidence="2 3">ET62</strain>
    </source>
</reference>
<protein>
    <submittedName>
        <fullName evidence="2">DUF6452 family protein</fullName>
    </submittedName>
</protein>
<keyword evidence="1" id="KW-0732">Signal</keyword>
<sequence>MKKLPVIVCILLAFLCIPACEVEECPPNALSFAKFQLVNQYGQAISYLDTLSVIGQIKADVTRYDTLADGTLKEVVVHDSLISDTLVNRETNVSTLSIPLSYDDETIITLVYNNTYKDQFTIHHRNIPYFMNLDCGTMMFYEVTGVTADQIRMMDSIVITNPNIDNNEKENFKLYFTAATE</sequence>
<evidence type="ECO:0000256" key="1">
    <source>
        <dbReference type="SAM" id="SignalP"/>
    </source>
</evidence>
<dbReference type="Pfam" id="PF20050">
    <property type="entry name" value="DUF6452"/>
    <property type="match status" value="1"/>
</dbReference>
<dbReference type="GeneID" id="82442029"/>